<name>A0AAN9YYX6_9ORTH</name>
<dbReference type="InterPro" id="IPR036770">
    <property type="entry name" value="Ankyrin_rpt-contain_sf"/>
</dbReference>
<dbReference type="AlphaFoldDB" id="A0AAN9YYX6"/>
<feature type="repeat" description="ANK" evidence="3">
    <location>
        <begin position="66"/>
        <end position="98"/>
    </location>
</feature>
<accession>A0AAN9YYX6</accession>
<keyword evidence="1" id="KW-0677">Repeat</keyword>
<evidence type="ECO:0000256" key="2">
    <source>
        <dbReference type="ARBA" id="ARBA00023043"/>
    </source>
</evidence>
<evidence type="ECO:0000313" key="5">
    <source>
        <dbReference type="Proteomes" id="UP001378592"/>
    </source>
</evidence>
<evidence type="ECO:0000313" key="4">
    <source>
        <dbReference type="EMBL" id="KAK7789112.1"/>
    </source>
</evidence>
<keyword evidence="5" id="KW-1185">Reference proteome</keyword>
<dbReference type="SUPFAM" id="SSF48403">
    <property type="entry name" value="Ankyrin repeat"/>
    <property type="match status" value="1"/>
</dbReference>
<proteinExistence type="predicted"/>
<dbReference type="Pfam" id="PF12796">
    <property type="entry name" value="Ank_2"/>
    <property type="match status" value="1"/>
</dbReference>
<evidence type="ECO:0000256" key="1">
    <source>
        <dbReference type="ARBA" id="ARBA00022737"/>
    </source>
</evidence>
<dbReference type="InterPro" id="IPR050776">
    <property type="entry name" value="Ank_Repeat/CDKN_Inhibitor"/>
</dbReference>
<dbReference type="PROSITE" id="PS50297">
    <property type="entry name" value="ANK_REP_REGION"/>
    <property type="match status" value="1"/>
</dbReference>
<dbReference type="GO" id="GO:0005634">
    <property type="term" value="C:nucleus"/>
    <property type="evidence" value="ECO:0007669"/>
    <property type="project" value="TreeGrafter"/>
</dbReference>
<sequence length="147" mass="14868">MEELSWWRRVCSKLAPHGAACLCPCPCPCPSPWGEALLEAAQLGDAYGARALLALGGAPDGPRTRHRQTALCLAACHGHAEVAAVLLAAGADPGAEDAMGATPLARAAAAGHHAVVALFAAARPKAVSSLVGQLLLSAARAAKDFFA</sequence>
<dbReference type="InterPro" id="IPR002110">
    <property type="entry name" value="Ankyrin_rpt"/>
</dbReference>
<dbReference type="PANTHER" id="PTHR24201:SF2">
    <property type="entry name" value="ANKYRIN REPEAT DOMAIN-CONTAINING PROTEIN 42"/>
    <property type="match status" value="1"/>
</dbReference>
<dbReference type="SMART" id="SM00248">
    <property type="entry name" value="ANK"/>
    <property type="match status" value="2"/>
</dbReference>
<comment type="caution">
    <text evidence="4">The sequence shown here is derived from an EMBL/GenBank/DDBJ whole genome shotgun (WGS) entry which is preliminary data.</text>
</comment>
<reference evidence="4 5" key="1">
    <citation type="submission" date="2024-03" db="EMBL/GenBank/DDBJ databases">
        <title>The genome assembly and annotation of the cricket Gryllus longicercus Weissman &amp; Gray.</title>
        <authorList>
            <person name="Szrajer S."/>
            <person name="Gray D."/>
            <person name="Ylla G."/>
        </authorList>
    </citation>
    <scope>NUCLEOTIDE SEQUENCE [LARGE SCALE GENOMIC DNA]</scope>
    <source>
        <strain evidence="4">DAG 2021-001</strain>
        <tissue evidence="4">Whole body minus gut</tissue>
    </source>
</reference>
<protein>
    <submittedName>
        <fullName evidence="4">Uncharacterized protein</fullName>
    </submittedName>
</protein>
<gene>
    <name evidence="4" type="ORF">R5R35_010857</name>
</gene>
<dbReference type="PANTHER" id="PTHR24201">
    <property type="entry name" value="ANK_REP_REGION DOMAIN-CONTAINING PROTEIN"/>
    <property type="match status" value="1"/>
</dbReference>
<dbReference type="EMBL" id="JAZDUA010000832">
    <property type="protein sequence ID" value="KAK7789112.1"/>
    <property type="molecule type" value="Genomic_DNA"/>
</dbReference>
<dbReference type="PROSITE" id="PS50088">
    <property type="entry name" value="ANK_REPEAT"/>
    <property type="match status" value="1"/>
</dbReference>
<dbReference type="Gene3D" id="1.25.40.20">
    <property type="entry name" value="Ankyrin repeat-containing domain"/>
    <property type="match status" value="1"/>
</dbReference>
<organism evidence="4 5">
    <name type="scientific">Gryllus longicercus</name>
    <dbReference type="NCBI Taxonomy" id="2509291"/>
    <lineage>
        <taxon>Eukaryota</taxon>
        <taxon>Metazoa</taxon>
        <taxon>Ecdysozoa</taxon>
        <taxon>Arthropoda</taxon>
        <taxon>Hexapoda</taxon>
        <taxon>Insecta</taxon>
        <taxon>Pterygota</taxon>
        <taxon>Neoptera</taxon>
        <taxon>Polyneoptera</taxon>
        <taxon>Orthoptera</taxon>
        <taxon>Ensifera</taxon>
        <taxon>Gryllidea</taxon>
        <taxon>Grylloidea</taxon>
        <taxon>Gryllidae</taxon>
        <taxon>Gryllinae</taxon>
        <taxon>Gryllus</taxon>
    </lineage>
</organism>
<keyword evidence="2 3" id="KW-0040">ANK repeat</keyword>
<evidence type="ECO:0000256" key="3">
    <source>
        <dbReference type="PROSITE-ProRule" id="PRU00023"/>
    </source>
</evidence>
<dbReference type="Proteomes" id="UP001378592">
    <property type="component" value="Unassembled WGS sequence"/>
</dbReference>